<evidence type="ECO:0000313" key="2">
    <source>
        <dbReference type="EMBL" id="UWZ35298.1"/>
    </source>
</evidence>
<feature type="region of interest" description="Disordered" evidence="1">
    <location>
        <begin position="39"/>
        <end position="61"/>
    </location>
</feature>
<accession>A0ABY5Z3G5</accession>
<dbReference type="EMBL" id="CP073721">
    <property type="protein sequence ID" value="UWZ35298.1"/>
    <property type="molecule type" value="Genomic_DNA"/>
</dbReference>
<name>A0ABY5Z3G5_9ACTN</name>
<protein>
    <submittedName>
        <fullName evidence="2">Uncharacterized protein</fullName>
    </submittedName>
</protein>
<dbReference type="Proteomes" id="UP001058271">
    <property type="component" value="Chromosome"/>
</dbReference>
<dbReference type="RefSeq" id="WP_260724640.1">
    <property type="nucleotide sequence ID" value="NZ_BAAABS010000046.1"/>
</dbReference>
<sequence length="61" mass="6303">MPEVRLDRDWTDATGTPHAAGATVEVDATTLAELAAAGVVRTRNKETGGRAGPTARPDDDA</sequence>
<evidence type="ECO:0000313" key="3">
    <source>
        <dbReference type="Proteomes" id="UP001058271"/>
    </source>
</evidence>
<reference evidence="2" key="1">
    <citation type="submission" date="2021-04" db="EMBL/GenBank/DDBJ databases">
        <title>Biosynthetic gene clusters of Dactylosporangioum roseum.</title>
        <authorList>
            <person name="Hartkoorn R.C."/>
            <person name="Beaudoing E."/>
            <person name="Hot D."/>
            <person name="Moureu S."/>
        </authorList>
    </citation>
    <scope>NUCLEOTIDE SEQUENCE</scope>
    <source>
        <strain evidence="2">NRRL B-16295</strain>
    </source>
</reference>
<evidence type="ECO:0000256" key="1">
    <source>
        <dbReference type="SAM" id="MobiDB-lite"/>
    </source>
</evidence>
<proteinExistence type="predicted"/>
<gene>
    <name evidence="2" type="ORF">Drose_29755</name>
</gene>
<organism evidence="2 3">
    <name type="scientific">Dactylosporangium roseum</name>
    <dbReference type="NCBI Taxonomy" id="47989"/>
    <lineage>
        <taxon>Bacteria</taxon>
        <taxon>Bacillati</taxon>
        <taxon>Actinomycetota</taxon>
        <taxon>Actinomycetes</taxon>
        <taxon>Micromonosporales</taxon>
        <taxon>Micromonosporaceae</taxon>
        <taxon>Dactylosporangium</taxon>
    </lineage>
</organism>
<keyword evidence="3" id="KW-1185">Reference proteome</keyword>